<dbReference type="KEGG" id="fau:Fraau_2779"/>
<sequence>MKSCPRWLLPSLLPLLLAGCSGPGADLSGWVAEQKARKPPPLQPLPVLKTFEMYDYTDQGMRDPFSASATETPGAGTGPHPDLKRPKQPLEAFSLDSLKMVGTLGDVTRQEALIQEPSGLIHRVRIGEFMGLNYGRIVSMTPTQVDLQELVPDGSGGWTQRTATVVLRH</sequence>
<evidence type="ECO:0000256" key="2">
    <source>
        <dbReference type="SAM" id="SignalP"/>
    </source>
</evidence>
<dbReference type="AlphaFoldDB" id="H8L077"/>
<evidence type="ECO:0000313" key="4">
    <source>
        <dbReference type="Proteomes" id="UP000005234"/>
    </source>
</evidence>
<dbReference type="EMBL" id="CP003350">
    <property type="protein sequence ID" value="AFC87115.1"/>
    <property type="molecule type" value="Genomic_DNA"/>
</dbReference>
<feature type="region of interest" description="Disordered" evidence="1">
    <location>
        <begin position="62"/>
        <end position="87"/>
    </location>
</feature>
<dbReference type="STRING" id="767434.Fraau_2779"/>
<dbReference type="PROSITE" id="PS51257">
    <property type="entry name" value="PROKAR_LIPOPROTEIN"/>
    <property type="match status" value="1"/>
</dbReference>
<proteinExistence type="predicted"/>
<feature type="signal peptide" evidence="2">
    <location>
        <begin position="1"/>
        <end position="25"/>
    </location>
</feature>
<gene>
    <name evidence="3" type="ordered locus">Fraau_2779</name>
</gene>
<protein>
    <submittedName>
        <fullName evidence="3">Tfp pilus assembly protein PilP</fullName>
    </submittedName>
</protein>
<keyword evidence="2" id="KW-0732">Signal</keyword>
<keyword evidence="4" id="KW-1185">Reference proteome</keyword>
<accession>H8L077</accession>
<reference evidence="3" key="1">
    <citation type="submission" date="2012-02" db="EMBL/GenBank/DDBJ databases">
        <title>The complete genome of Frateuria aurantia DSM 6220.</title>
        <authorList>
            <consortium name="US DOE Joint Genome Institute (JGI-PGF)"/>
            <person name="Lucas S."/>
            <person name="Copeland A."/>
            <person name="Lapidus A."/>
            <person name="Glavina del Rio T."/>
            <person name="Dalin E."/>
            <person name="Tice H."/>
            <person name="Bruce D."/>
            <person name="Goodwin L."/>
            <person name="Pitluck S."/>
            <person name="Peters L."/>
            <person name="Ovchinnikova G."/>
            <person name="Teshima H."/>
            <person name="Kyrpides N."/>
            <person name="Mavromatis K."/>
            <person name="Ivanova N."/>
            <person name="Brettin T."/>
            <person name="Detter J.C."/>
            <person name="Han C."/>
            <person name="Larimer F."/>
            <person name="Land M."/>
            <person name="Hauser L."/>
            <person name="Markowitz V."/>
            <person name="Cheng J.-F."/>
            <person name="Hugenholtz P."/>
            <person name="Woyke T."/>
            <person name="Wu D."/>
            <person name="Brambilla E."/>
            <person name="Klenk H.-P."/>
            <person name="Eisen J.A."/>
        </authorList>
    </citation>
    <scope>NUCLEOTIDE SEQUENCE</scope>
    <source>
        <strain evidence="3">DSM 6220</strain>
    </source>
</reference>
<dbReference type="OrthoDB" id="5296580at2"/>
<evidence type="ECO:0000256" key="1">
    <source>
        <dbReference type="SAM" id="MobiDB-lite"/>
    </source>
</evidence>
<dbReference type="HOGENOM" id="CLU_109321_1_0_6"/>
<dbReference type="eggNOG" id="COG3168">
    <property type="taxonomic scope" value="Bacteria"/>
</dbReference>
<dbReference type="InterPro" id="IPR007446">
    <property type="entry name" value="PilP"/>
</dbReference>
<dbReference type="Proteomes" id="UP000005234">
    <property type="component" value="Chromosome"/>
</dbReference>
<dbReference type="Gene3D" id="2.30.30.830">
    <property type="match status" value="1"/>
</dbReference>
<feature type="chain" id="PRO_5003613372" evidence="2">
    <location>
        <begin position="26"/>
        <end position="169"/>
    </location>
</feature>
<name>H8L077_FRAAD</name>
<dbReference type="PIRSF" id="PIRSF016481">
    <property type="entry name" value="Pilus_assembly_PilP"/>
    <property type="match status" value="1"/>
</dbReference>
<dbReference type="Pfam" id="PF04351">
    <property type="entry name" value="PilP"/>
    <property type="match status" value="1"/>
</dbReference>
<dbReference type="RefSeq" id="WP_014404118.1">
    <property type="nucleotide sequence ID" value="NC_017033.1"/>
</dbReference>
<organism evidence="3 4">
    <name type="scientific">Frateuria aurantia (strain ATCC 33424 / DSM 6220 / KCTC 2777 / LMG 1558 / NBRC 3245 / NCIMB 13370)</name>
    <name type="common">Acetobacter aurantius</name>
    <dbReference type="NCBI Taxonomy" id="767434"/>
    <lineage>
        <taxon>Bacteria</taxon>
        <taxon>Pseudomonadati</taxon>
        <taxon>Pseudomonadota</taxon>
        <taxon>Gammaproteobacteria</taxon>
        <taxon>Lysobacterales</taxon>
        <taxon>Rhodanobacteraceae</taxon>
        <taxon>Frateuria</taxon>
    </lineage>
</organism>
<evidence type="ECO:0000313" key="3">
    <source>
        <dbReference type="EMBL" id="AFC87115.1"/>
    </source>
</evidence>